<protein>
    <recommendedName>
        <fullName evidence="6">Carboxylic ester hydrolase</fullName>
        <ecNumber evidence="6">3.1.1.-</ecNumber>
    </recommendedName>
</protein>
<keyword evidence="5" id="KW-0325">Glycoprotein</keyword>
<feature type="domain" description="Carboxylesterase type B" evidence="7">
    <location>
        <begin position="41"/>
        <end position="540"/>
    </location>
</feature>
<feature type="signal peptide" evidence="6">
    <location>
        <begin position="1"/>
        <end position="17"/>
    </location>
</feature>
<dbReference type="InterPro" id="IPR002018">
    <property type="entry name" value="CarbesteraseB"/>
</dbReference>
<organism evidence="8 9">
    <name type="scientific">Anopheles minimus</name>
    <dbReference type="NCBI Taxonomy" id="112268"/>
    <lineage>
        <taxon>Eukaryota</taxon>
        <taxon>Metazoa</taxon>
        <taxon>Ecdysozoa</taxon>
        <taxon>Arthropoda</taxon>
        <taxon>Hexapoda</taxon>
        <taxon>Insecta</taxon>
        <taxon>Pterygota</taxon>
        <taxon>Neoptera</taxon>
        <taxon>Endopterygota</taxon>
        <taxon>Diptera</taxon>
        <taxon>Nematocera</taxon>
        <taxon>Culicoidea</taxon>
        <taxon>Culicidae</taxon>
        <taxon>Anophelinae</taxon>
        <taxon>Anopheles</taxon>
    </lineage>
</organism>
<dbReference type="InterPro" id="IPR050309">
    <property type="entry name" value="Type-B_Carboxylest/Lipase"/>
</dbReference>
<name>A0A182WFA2_9DIPT</name>
<evidence type="ECO:0000256" key="1">
    <source>
        <dbReference type="ARBA" id="ARBA00005964"/>
    </source>
</evidence>
<evidence type="ECO:0000313" key="8">
    <source>
        <dbReference type="EnsemblMetazoa" id="AMIN009049-PA"/>
    </source>
</evidence>
<dbReference type="SUPFAM" id="SSF53474">
    <property type="entry name" value="alpha/beta-Hydrolases"/>
    <property type="match status" value="1"/>
</dbReference>
<accession>A0A182WFA2</accession>
<evidence type="ECO:0000259" key="7">
    <source>
        <dbReference type="Pfam" id="PF00135"/>
    </source>
</evidence>
<evidence type="ECO:0000256" key="6">
    <source>
        <dbReference type="RuleBase" id="RU361235"/>
    </source>
</evidence>
<evidence type="ECO:0000256" key="3">
    <source>
        <dbReference type="ARBA" id="ARBA00022801"/>
    </source>
</evidence>
<keyword evidence="3 6" id="KW-0378">Hydrolase</keyword>
<dbReference type="AlphaFoldDB" id="A0A182WFA2"/>
<evidence type="ECO:0000313" key="9">
    <source>
        <dbReference type="Proteomes" id="UP000075920"/>
    </source>
</evidence>
<dbReference type="InterPro" id="IPR019819">
    <property type="entry name" value="Carboxylesterase_B_CS"/>
</dbReference>
<dbReference type="Gene3D" id="3.40.50.1820">
    <property type="entry name" value="alpha/beta hydrolase"/>
    <property type="match status" value="1"/>
</dbReference>
<keyword evidence="9" id="KW-1185">Reference proteome</keyword>
<feature type="chain" id="PRO_5007951270" description="Carboxylic ester hydrolase" evidence="6">
    <location>
        <begin position="18"/>
        <end position="603"/>
    </location>
</feature>
<dbReference type="InterPro" id="IPR019826">
    <property type="entry name" value="Carboxylesterase_B_AS"/>
</dbReference>
<keyword evidence="6" id="KW-0732">Signal</keyword>
<keyword evidence="2" id="KW-0719">Serine esterase</keyword>
<reference evidence="9" key="1">
    <citation type="submission" date="2013-03" db="EMBL/GenBank/DDBJ databases">
        <title>The Genome Sequence of Anopheles minimus MINIMUS1.</title>
        <authorList>
            <consortium name="The Broad Institute Genomics Platform"/>
            <person name="Neafsey D.E."/>
            <person name="Walton C."/>
            <person name="Walker B."/>
            <person name="Young S.K."/>
            <person name="Zeng Q."/>
            <person name="Gargeya S."/>
            <person name="Fitzgerald M."/>
            <person name="Haas B."/>
            <person name="Abouelleil A."/>
            <person name="Allen A.W."/>
            <person name="Alvarado L."/>
            <person name="Arachchi H.M."/>
            <person name="Berlin A.M."/>
            <person name="Chapman S.B."/>
            <person name="Gainer-Dewar J."/>
            <person name="Goldberg J."/>
            <person name="Griggs A."/>
            <person name="Gujja S."/>
            <person name="Hansen M."/>
            <person name="Howarth C."/>
            <person name="Imamovic A."/>
            <person name="Ireland A."/>
            <person name="Larimer J."/>
            <person name="McCowan C."/>
            <person name="Murphy C."/>
            <person name="Pearson M."/>
            <person name="Poon T.W."/>
            <person name="Priest M."/>
            <person name="Roberts A."/>
            <person name="Saif S."/>
            <person name="Shea T."/>
            <person name="Sisk P."/>
            <person name="Sykes S."/>
            <person name="Wortman J."/>
            <person name="Nusbaum C."/>
            <person name="Birren B."/>
        </authorList>
    </citation>
    <scope>NUCLEOTIDE SEQUENCE [LARGE SCALE GENOMIC DNA]</scope>
    <source>
        <strain evidence="9">MINIMUS1</strain>
    </source>
</reference>
<dbReference type="STRING" id="112268.A0A182WFA2"/>
<dbReference type="GO" id="GO:0052689">
    <property type="term" value="F:carboxylic ester hydrolase activity"/>
    <property type="evidence" value="ECO:0007669"/>
    <property type="project" value="UniProtKB-KW"/>
</dbReference>
<dbReference type="PROSITE" id="PS00941">
    <property type="entry name" value="CARBOXYLESTERASE_B_2"/>
    <property type="match status" value="1"/>
</dbReference>
<dbReference type="VEuPathDB" id="VectorBase:AMIN009049"/>
<evidence type="ECO:0000256" key="2">
    <source>
        <dbReference type="ARBA" id="ARBA00022487"/>
    </source>
</evidence>
<evidence type="ECO:0000256" key="5">
    <source>
        <dbReference type="ARBA" id="ARBA00023180"/>
    </source>
</evidence>
<keyword evidence="4" id="KW-1015">Disulfide bond</keyword>
<sequence>MISLLVIASLTLGLVVAVPTEVIDQPITPCSIHFSDKATANGVYNRTFNDVPYCAFLGVPYAKPPVGELRFANPVQADPEGHQNYTSYGSICSQFDNINRQENIVGDEDCLYLNIFAPLLEPKTEPSVQTAKYPVLVFIHGGSFVAGSGDIHGADLLVENELIVITLNYRLGVLGFLKYERQNITGNYGLKDQIAALQWINRNVHHFGGDPERITLMGHSAGAAAVTHHLYHEQARGLFHNLIVLSGSMLAPWAILYDYSRCLDNFIQDMDVTTLDEFRELDFRSFFIQDRRLRHTFAFSSMFYTCFIPTLENRTEDVDAYFTRPPHETVRVQTPPQMPILISETATEFELLLPHVFDFWMSTNYLNQRNPMLRRQIGDILDNVSKWVVAQGLEPTQQQFYQKMANMANIFCPIRQLLHELGKDPGNEQLYYLRFEFDGAFGEYKKKVYAAILNTDKYGALHGDELGYIFSPYNLRDALANRTQYRRELSVHIKTVELIANFVKYGNPTPKRSKLSDIVWPSYREAINRTEYLNIDEEFTLRQVDDRRNLYSMIWQIVYECLYYSRCELIPELELLAEQYGGMIDVQDNGFEQLNEDIINNIT</sequence>
<dbReference type="PROSITE" id="PS00122">
    <property type="entry name" value="CARBOXYLESTERASE_B_1"/>
    <property type="match status" value="1"/>
</dbReference>
<reference evidence="8" key="2">
    <citation type="submission" date="2020-05" db="UniProtKB">
        <authorList>
            <consortium name="EnsemblMetazoa"/>
        </authorList>
    </citation>
    <scope>IDENTIFICATION</scope>
    <source>
        <strain evidence="8">MINIMUS1</strain>
    </source>
</reference>
<dbReference type="Proteomes" id="UP000075920">
    <property type="component" value="Unassembled WGS sequence"/>
</dbReference>
<dbReference type="EnsemblMetazoa" id="AMIN009049-RA">
    <property type="protein sequence ID" value="AMIN009049-PA"/>
    <property type="gene ID" value="AMIN009049"/>
</dbReference>
<dbReference type="Pfam" id="PF00135">
    <property type="entry name" value="COesterase"/>
    <property type="match status" value="1"/>
</dbReference>
<dbReference type="InterPro" id="IPR029058">
    <property type="entry name" value="AB_hydrolase_fold"/>
</dbReference>
<dbReference type="PANTHER" id="PTHR11559">
    <property type="entry name" value="CARBOXYLESTERASE"/>
    <property type="match status" value="1"/>
</dbReference>
<comment type="similarity">
    <text evidence="1 6">Belongs to the type-B carboxylesterase/lipase family.</text>
</comment>
<evidence type="ECO:0000256" key="4">
    <source>
        <dbReference type="ARBA" id="ARBA00023157"/>
    </source>
</evidence>
<dbReference type="EC" id="3.1.1.-" evidence="6"/>
<proteinExistence type="inferred from homology"/>